<evidence type="ECO:0000313" key="2">
    <source>
        <dbReference type="EMBL" id="KAG6591298.1"/>
    </source>
</evidence>
<proteinExistence type="predicted"/>
<accession>A0AAV6N4F3</accession>
<gene>
    <name evidence="2" type="ORF">SDJN03_13644</name>
</gene>
<keyword evidence="1" id="KW-0812">Transmembrane</keyword>
<keyword evidence="1" id="KW-0472">Membrane</keyword>
<protein>
    <submittedName>
        <fullName evidence="2">Uncharacterized protein</fullName>
    </submittedName>
</protein>
<evidence type="ECO:0000313" key="3">
    <source>
        <dbReference type="Proteomes" id="UP000685013"/>
    </source>
</evidence>
<feature type="non-terminal residue" evidence="2">
    <location>
        <position position="1"/>
    </location>
</feature>
<name>A0AAV6N4F3_9ROSI</name>
<organism evidence="2 3">
    <name type="scientific">Cucurbita argyrosperma subsp. sororia</name>
    <dbReference type="NCBI Taxonomy" id="37648"/>
    <lineage>
        <taxon>Eukaryota</taxon>
        <taxon>Viridiplantae</taxon>
        <taxon>Streptophyta</taxon>
        <taxon>Embryophyta</taxon>
        <taxon>Tracheophyta</taxon>
        <taxon>Spermatophyta</taxon>
        <taxon>Magnoliopsida</taxon>
        <taxon>eudicotyledons</taxon>
        <taxon>Gunneridae</taxon>
        <taxon>Pentapetalae</taxon>
        <taxon>rosids</taxon>
        <taxon>fabids</taxon>
        <taxon>Cucurbitales</taxon>
        <taxon>Cucurbitaceae</taxon>
        <taxon>Cucurbiteae</taxon>
        <taxon>Cucurbita</taxon>
    </lineage>
</organism>
<comment type="caution">
    <text evidence="2">The sequence shown here is derived from an EMBL/GenBank/DDBJ whole genome shotgun (WGS) entry which is preliminary data.</text>
</comment>
<dbReference type="AlphaFoldDB" id="A0AAV6N4F3"/>
<reference evidence="2 3" key="1">
    <citation type="journal article" date="2021" name="Hortic Res">
        <title>The domestication of Cucurbita argyrosperma as revealed by the genome of its wild relative.</title>
        <authorList>
            <person name="Barrera-Redondo J."/>
            <person name="Sanchez-de la Vega G."/>
            <person name="Aguirre-Liguori J.A."/>
            <person name="Castellanos-Morales G."/>
            <person name="Gutierrez-Guerrero Y.T."/>
            <person name="Aguirre-Dugua X."/>
            <person name="Aguirre-Planter E."/>
            <person name="Tenaillon M.I."/>
            <person name="Lira-Saade R."/>
            <person name="Eguiarte L.E."/>
        </authorList>
    </citation>
    <scope>NUCLEOTIDE SEQUENCE [LARGE SCALE GENOMIC DNA]</scope>
    <source>
        <strain evidence="2">JBR-2021</strain>
    </source>
</reference>
<sequence length="75" mass="8508">MAGAMSSKVFIHTPPLKNPFIFFPVCISSLSVHLNFGMRELFYRIELAKTDDQDSLYFPPTITVDISDRIGDFAH</sequence>
<keyword evidence="1" id="KW-1133">Transmembrane helix</keyword>
<feature type="transmembrane region" description="Helical" evidence="1">
    <location>
        <begin position="20"/>
        <end position="38"/>
    </location>
</feature>
<dbReference type="Proteomes" id="UP000685013">
    <property type="component" value="Chromosome 9"/>
</dbReference>
<evidence type="ECO:0000256" key="1">
    <source>
        <dbReference type="SAM" id="Phobius"/>
    </source>
</evidence>
<dbReference type="EMBL" id="JAGKQH010000009">
    <property type="protein sequence ID" value="KAG6591298.1"/>
    <property type="molecule type" value="Genomic_DNA"/>
</dbReference>
<keyword evidence="3" id="KW-1185">Reference proteome</keyword>